<feature type="domain" description="ELP1 three-helical bundle" evidence="11">
    <location>
        <begin position="1071"/>
        <end position="1237"/>
    </location>
</feature>
<dbReference type="InterPro" id="IPR056164">
    <property type="entry name" value="Beta-prop_ELP1_1st"/>
</dbReference>
<feature type="region of interest" description="Disordered" evidence="6">
    <location>
        <begin position="1159"/>
        <end position="1179"/>
    </location>
</feature>
<evidence type="ECO:0000259" key="9">
    <source>
        <dbReference type="Pfam" id="PF23878"/>
    </source>
</evidence>
<evidence type="ECO:0000313" key="13">
    <source>
        <dbReference type="Proteomes" id="UP001305779"/>
    </source>
</evidence>
<evidence type="ECO:0000256" key="2">
    <source>
        <dbReference type="ARBA" id="ARBA00006086"/>
    </source>
</evidence>
<evidence type="ECO:0000256" key="3">
    <source>
        <dbReference type="ARBA" id="ARBA00022490"/>
    </source>
</evidence>
<feature type="domain" description="ELP1 alpha-solenoid" evidence="10">
    <location>
        <begin position="679"/>
        <end position="889"/>
    </location>
</feature>
<dbReference type="Pfam" id="PF23797">
    <property type="entry name" value="Beta-prop_ELP1_2nd"/>
    <property type="match status" value="1"/>
</dbReference>
<dbReference type="PANTHER" id="PTHR12747:SF0">
    <property type="entry name" value="ELONGATOR COMPLEX PROTEIN 1"/>
    <property type="match status" value="1"/>
</dbReference>
<gene>
    <name evidence="12" type="ORF">PRZ48_012180</name>
</gene>
<dbReference type="Pfam" id="PF04762">
    <property type="entry name" value="Beta-prop_ELP1_1st"/>
    <property type="match status" value="1"/>
</dbReference>
<comment type="pathway">
    <text evidence="1">tRNA modification; 5-methoxycarbonylmethyl-2-thiouridine-tRNA biosynthesis.</text>
</comment>
<keyword evidence="3 5" id="KW-0963">Cytoplasm</keyword>
<protein>
    <recommendedName>
        <fullName evidence="5">Elongator complex protein 1</fullName>
    </recommendedName>
</protein>
<dbReference type="InterPro" id="IPR056167">
    <property type="entry name" value="A-sol_ELP1"/>
</dbReference>
<keyword evidence="4" id="KW-0819">tRNA processing</keyword>
<name>A0ABR0E476_ZASCE</name>
<dbReference type="InterPro" id="IPR056169">
    <property type="entry name" value="HB_ELP1"/>
</dbReference>
<dbReference type="PANTHER" id="PTHR12747">
    <property type="entry name" value="ELONGATOR COMPLEX PROTEIN 1"/>
    <property type="match status" value="1"/>
</dbReference>
<proteinExistence type="inferred from homology"/>
<comment type="function">
    <text evidence="5">Component of the elongator complex which is required for multiple tRNA modifications, including mcm5U (5-methoxycarbonylmethyl uridine), mcm5s2U (5-methoxycarbonylmethyl-2-thiouridine), and ncm5U (5-carbamoylmethyl uridine). The elongator complex catalyzes formation of carboxymethyluridine in the wobble base at position 34 in tRNAs.</text>
</comment>
<evidence type="ECO:0000256" key="5">
    <source>
        <dbReference type="PIRNR" id="PIRNR017233"/>
    </source>
</evidence>
<dbReference type="Pfam" id="PF23936">
    <property type="entry name" value="HB_ELP1"/>
    <property type="match status" value="1"/>
</dbReference>
<evidence type="ECO:0000256" key="1">
    <source>
        <dbReference type="ARBA" id="ARBA00005043"/>
    </source>
</evidence>
<dbReference type="PIRSF" id="PIRSF017233">
    <property type="entry name" value="IKAP"/>
    <property type="match status" value="1"/>
</dbReference>
<evidence type="ECO:0000259" key="8">
    <source>
        <dbReference type="Pfam" id="PF23797"/>
    </source>
</evidence>
<dbReference type="InterPro" id="IPR056165">
    <property type="entry name" value="Beta-prop_ELP1_2nd"/>
</dbReference>
<dbReference type="Proteomes" id="UP001305779">
    <property type="component" value="Unassembled WGS sequence"/>
</dbReference>
<organism evidence="12 13">
    <name type="scientific">Zasmidium cellare</name>
    <name type="common">Wine cellar mold</name>
    <name type="synonym">Racodium cellare</name>
    <dbReference type="NCBI Taxonomy" id="395010"/>
    <lineage>
        <taxon>Eukaryota</taxon>
        <taxon>Fungi</taxon>
        <taxon>Dikarya</taxon>
        <taxon>Ascomycota</taxon>
        <taxon>Pezizomycotina</taxon>
        <taxon>Dothideomycetes</taxon>
        <taxon>Dothideomycetidae</taxon>
        <taxon>Mycosphaerellales</taxon>
        <taxon>Mycosphaerellaceae</taxon>
        <taxon>Zasmidium</taxon>
    </lineage>
</organism>
<keyword evidence="13" id="KW-1185">Reference proteome</keyword>
<evidence type="ECO:0000313" key="12">
    <source>
        <dbReference type="EMBL" id="KAK4496200.1"/>
    </source>
</evidence>
<comment type="similarity">
    <text evidence="2 5">Belongs to the ELP1/IKA1 family.</text>
</comment>
<evidence type="ECO:0000259" key="10">
    <source>
        <dbReference type="Pfam" id="PF23925"/>
    </source>
</evidence>
<dbReference type="SUPFAM" id="SSF82171">
    <property type="entry name" value="DPP6 N-terminal domain-like"/>
    <property type="match status" value="1"/>
</dbReference>
<dbReference type="InterPro" id="IPR006849">
    <property type="entry name" value="Elp1"/>
</dbReference>
<reference evidence="12 13" key="1">
    <citation type="journal article" date="2023" name="G3 (Bethesda)">
        <title>A chromosome-level genome assembly of Zasmidium syzygii isolated from banana leaves.</title>
        <authorList>
            <person name="van Westerhoven A.C."/>
            <person name="Mehrabi R."/>
            <person name="Talebi R."/>
            <person name="Steentjes M.B.F."/>
            <person name="Corcolon B."/>
            <person name="Chong P.A."/>
            <person name="Kema G.H.J."/>
            <person name="Seidl M.F."/>
        </authorList>
    </citation>
    <scope>NUCLEOTIDE SEQUENCE [LARGE SCALE GENOMIC DNA]</scope>
    <source>
        <strain evidence="12 13">P124</strain>
    </source>
</reference>
<sequence>MRNLRNIKHAAIRFGQDESHLAATTWDSTGLICCFGPTESSPTITLKRLANDAYSPEQAISIASWDAPSPNPDLAVDRVLSLHSLQESGSICLVLEGGDIIVVREDAQPGEELIEIVGSVDMGISAAGWSPDEELLVIATKANTVLFMTRDFEGTASINLSAEDLKVSNHVSVGWGKRETQFQGRGAKALRDPTVPEHVDEGRLSELDDRRTKISWRGDGQYVAINSILETETTRRVIRVYSREGVLDSVSEPIDGLEGALSWKPSGQLIAGIQRQAEKIDVVFFERNGLRHGEFSLRLSKEELDTIGGTIDLAWNSDSSVLAVSLGGRVQLWTMGNYHYYLKQEIVLTPESSHQASTVWHAEKPLRLACFHENSVRLLDYTFDVSRGSVVPPHDVGAVAVIDGRSLKITPLKTTNVPPPMAFDEIGLPCNAVDVGFNKTGTRFAVLHRESVSLWMCDYDSRPTKRAKLERTVELAPTSNEVRYQIAFDPAGDVLVATCNVNKQGSRIVRPQHDGADFVEDQNGFSALFPSTNHDRILAENGKGEIVDLTDVSTLPAPIGKLPTTCPSVDAWRQDDAEILFGLTSGGILHVKGDDQSLKIPGCTSFVITANHLIYTTSQHLLKFVHLHPGELEVPPDEPEKDERCRNIERGAKLVTVMPGAYSLVLQMPRGNLETIYPRALVLAAIRHSISNRDYKKAFSICRSQRVDMNILHDYAPDQFMRDVDLFIKQLKKVEYIDLFLSSLSEEDVSMTIYKETLKLSQNDAAANGLTNGHSSNDSRPSPSKVNRTCDAFLQRLQSLESTHLQSIVTAHVCKNPPDLEAGLSLVADLRKQQKQDQLEQAVEHICFLADVNRLYDTALGIYDLDVTLLVAQQSQKDPREYLPYLQNLQDMESLRQRHAIDNDLKRYQKALSHLHALGEFEEVKAYAAKHELYSTAIDLYRYDNARLIELMRIYGDFLSSRNRYKEAGIAYEYISDYASAYEAYRSCSMWRECLASAGLMGMSDEKLAELAQDCANSLEEAKGYISAATVYLDHLNDLESAVKLLCRGYQFADAIRQIALRRRPELLQKLIDPGLIEASATMTEMLAEMKTQLQAQVPRLRELRQKKAEDPMAFLDGGVGEYDDAPDNISLAPTDTTTAGTFMTRYTNRSTGTLATNATRKTSKNRRREERKRARGKKGTVYEEEYLVNSIARLIERLNSTGEDTSKLVEGLMRRTMRERAVAVQGAFQEVVDACKGCMDEVFSSPSTADGRQGNGEVESRPWGGEGVLWEAMAASQQKREAPVLKAFEGLSLLEK</sequence>
<comment type="subcellular location">
    <subcellularLocation>
        <location evidence="5">Cytoplasm</location>
    </subcellularLocation>
    <subcellularLocation>
        <location evidence="5">Nucleus</location>
    </subcellularLocation>
</comment>
<evidence type="ECO:0000259" key="7">
    <source>
        <dbReference type="Pfam" id="PF04762"/>
    </source>
</evidence>
<dbReference type="EMBL" id="JAXOVC010000010">
    <property type="protein sequence ID" value="KAK4496200.1"/>
    <property type="molecule type" value="Genomic_DNA"/>
</dbReference>
<feature type="domain" description="ELP1 first N-terminal beta-propeller" evidence="7">
    <location>
        <begin position="1"/>
        <end position="363"/>
    </location>
</feature>
<feature type="domain" description="ELP1 TPR" evidence="9">
    <location>
        <begin position="897"/>
        <end position="1057"/>
    </location>
</feature>
<comment type="caution">
    <text evidence="12">The sequence shown here is derived from an EMBL/GenBank/DDBJ whole genome shotgun (WGS) entry which is preliminary data.</text>
</comment>
<evidence type="ECO:0000256" key="4">
    <source>
        <dbReference type="ARBA" id="ARBA00022694"/>
    </source>
</evidence>
<accession>A0ABR0E476</accession>
<dbReference type="InterPro" id="IPR056166">
    <property type="entry name" value="TPR_ELP1"/>
</dbReference>
<dbReference type="Pfam" id="PF23878">
    <property type="entry name" value="TPR_ELP1"/>
    <property type="match status" value="1"/>
</dbReference>
<dbReference type="Pfam" id="PF23925">
    <property type="entry name" value="A-sol_ELP1"/>
    <property type="match status" value="1"/>
</dbReference>
<evidence type="ECO:0000259" key="11">
    <source>
        <dbReference type="Pfam" id="PF23936"/>
    </source>
</evidence>
<keyword evidence="5" id="KW-0539">Nucleus</keyword>
<feature type="domain" description="ELP1 N-terminal second beta-propeller" evidence="8">
    <location>
        <begin position="401"/>
        <end position="655"/>
    </location>
</feature>
<evidence type="ECO:0000256" key="6">
    <source>
        <dbReference type="SAM" id="MobiDB-lite"/>
    </source>
</evidence>